<dbReference type="EMBL" id="JBELQC010000001">
    <property type="protein sequence ID" value="MFL9841228.1"/>
    <property type="molecule type" value="Genomic_DNA"/>
</dbReference>
<protein>
    <recommendedName>
        <fullName evidence="4">LTXXQ motif family protein</fullName>
    </recommendedName>
</protein>
<keyword evidence="3" id="KW-1185">Reference proteome</keyword>
<proteinExistence type="predicted"/>
<feature type="signal peptide" evidence="1">
    <location>
        <begin position="1"/>
        <end position="21"/>
    </location>
</feature>
<dbReference type="RefSeq" id="WP_408078141.1">
    <property type="nucleotide sequence ID" value="NZ_JBELQC010000001.1"/>
</dbReference>
<reference evidence="2 3" key="1">
    <citation type="submission" date="2024-06" db="EMBL/GenBank/DDBJ databases">
        <authorList>
            <person name="Kaempfer P."/>
            <person name="Viver T."/>
        </authorList>
    </citation>
    <scope>NUCLEOTIDE SEQUENCE [LARGE SCALE GENOMIC DNA]</scope>
    <source>
        <strain evidence="2 3">ST-64</strain>
    </source>
</reference>
<keyword evidence="1" id="KW-0732">Signal</keyword>
<gene>
    <name evidence="2" type="ORF">ABS767_09660</name>
</gene>
<dbReference type="Proteomes" id="UP001629244">
    <property type="component" value="Unassembled WGS sequence"/>
</dbReference>
<feature type="chain" id="PRO_5047189154" description="LTXXQ motif family protein" evidence="1">
    <location>
        <begin position="22"/>
        <end position="198"/>
    </location>
</feature>
<evidence type="ECO:0008006" key="4">
    <source>
        <dbReference type="Google" id="ProtNLM"/>
    </source>
</evidence>
<evidence type="ECO:0000313" key="3">
    <source>
        <dbReference type="Proteomes" id="UP001629244"/>
    </source>
</evidence>
<evidence type="ECO:0000313" key="2">
    <source>
        <dbReference type="EMBL" id="MFL9841228.1"/>
    </source>
</evidence>
<accession>A0ABW8YLS4</accession>
<name>A0ABW8YLS4_9SPHN</name>
<sequence length="198" mass="23173">MNKKFALMIAGLGIATVTVPAASAQAGWQNINQRQAQLDRRIDQGLRTGQLTRGEAIRLRAEYRGIAELEARYRRSAPGLTAAERRDLDRRFDVLSRKIRFERRDNQNRPGADNGWWNINERQRLLDQRIDQGVRRGQLTRAEAARLRAEFRGIAALEARYRQSRPGLTAAERADLDRRFDVLARKIRWERRDWQQRR</sequence>
<evidence type="ECO:0000256" key="1">
    <source>
        <dbReference type="SAM" id="SignalP"/>
    </source>
</evidence>
<organism evidence="2 3">
    <name type="scientific">Sphingomonas plantiphila</name>
    <dbReference type="NCBI Taxonomy" id="3163295"/>
    <lineage>
        <taxon>Bacteria</taxon>
        <taxon>Pseudomonadati</taxon>
        <taxon>Pseudomonadota</taxon>
        <taxon>Alphaproteobacteria</taxon>
        <taxon>Sphingomonadales</taxon>
        <taxon>Sphingomonadaceae</taxon>
        <taxon>Sphingomonas</taxon>
    </lineage>
</organism>
<comment type="caution">
    <text evidence="2">The sequence shown here is derived from an EMBL/GenBank/DDBJ whole genome shotgun (WGS) entry which is preliminary data.</text>
</comment>